<keyword evidence="8" id="KW-0614">Plasmid</keyword>
<reference evidence="8 10" key="1">
    <citation type="journal article" date="2007" name="J. Bacteriol.">
        <title>Whole-genome analysis of the methyl tert-butyl ether-degrading beta-proteobacterium Methylibium petroleiphilum PM1.</title>
        <authorList>
            <person name="Kane S.R."/>
            <person name="Chakicherla A.Y."/>
            <person name="Chain P.S.G."/>
            <person name="Schmidt R."/>
            <person name="Shin M.W."/>
            <person name="Legler T.C."/>
            <person name="Scow K.M."/>
            <person name="Larimer F.W."/>
            <person name="Lucas S.M."/>
            <person name="Richardson P.M."/>
            <person name="Hristova K.R."/>
        </authorList>
    </citation>
    <scope>NUCLEOTIDE SEQUENCE [LARGE SCALE GENOMIC DNA]</scope>
    <source>
        <strain evidence="10">ATCC BAA-1232 / LMG 22953 / PM1</strain>
        <plasmid evidence="8">PM1</plasmid>
        <plasmid evidence="8 10">RPME01</plasmid>
    </source>
</reference>
<dbReference type="EMBL" id="CP000556">
    <property type="protein sequence ID" value="ABM97206.1"/>
    <property type="molecule type" value="Genomic_DNA"/>
</dbReference>
<comment type="pathway">
    <text evidence="2 6">Metabolic intermediate biosynthesis; 5-phospho-alpha-D-ribose 1-diphosphate biosynthesis; 5-phospho-alpha-D-ribose 1-diphosphate from D-ribose 5-phosphate (route II): step 3/3.</text>
</comment>
<dbReference type="KEGG" id="mpt:Mpe_B0648"/>
<evidence type="ECO:0000259" key="7">
    <source>
        <dbReference type="SMART" id="SM00072"/>
    </source>
</evidence>
<keyword evidence="4 6" id="KW-0547">Nucleotide-binding</keyword>
<dbReference type="Proteomes" id="UP000000366">
    <property type="component" value="Plasmid RPME01"/>
</dbReference>
<dbReference type="EC" id="2.7.4.23" evidence="6"/>
<accession>A2SNR7</accession>
<keyword evidence="3 6" id="KW-0808">Transferase</keyword>
<protein>
    <recommendedName>
        <fullName evidence="6">Ribose 1,5-bisphosphate phosphokinase PhnN</fullName>
        <ecNumber evidence="6">2.7.4.23</ecNumber>
    </recommendedName>
    <alternativeName>
        <fullName evidence="6">Ribose 1,5-bisphosphokinase</fullName>
    </alternativeName>
</protein>
<dbReference type="NCBIfam" id="NF007485">
    <property type="entry name" value="PRK10078.1"/>
    <property type="match status" value="1"/>
</dbReference>
<dbReference type="EMBL" id="CP000556">
    <property type="protein sequence ID" value="ABM97240.1"/>
    <property type="molecule type" value="Genomic_DNA"/>
</dbReference>
<dbReference type="RefSeq" id="WP_011831794.1">
    <property type="nucleotide sequence ID" value="NC_008826.1"/>
</dbReference>
<dbReference type="GO" id="GO:0005829">
    <property type="term" value="C:cytosol"/>
    <property type="evidence" value="ECO:0007669"/>
    <property type="project" value="TreeGrafter"/>
</dbReference>
<keyword evidence="5 6" id="KW-0067">ATP-binding</keyword>
<comment type="similarity">
    <text evidence="6">Belongs to the ribose 1,5-bisphosphokinase family.</text>
</comment>
<dbReference type="PANTHER" id="PTHR23117:SF8">
    <property type="entry name" value="RIBOSE 1,5-BISPHOSPHATE PHOSPHOKINASE PHNN"/>
    <property type="match status" value="1"/>
</dbReference>
<evidence type="ECO:0000313" key="10">
    <source>
        <dbReference type="Proteomes" id="UP000000366"/>
    </source>
</evidence>
<dbReference type="InterPro" id="IPR012699">
    <property type="entry name" value="PhnN"/>
</dbReference>
<sequence length="195" mass="21321">MSARLIYVVGPSGSGKDSLLRYAREKLADDPGVVFAHRYITRPADAGGENHVALTPAEFASRLRNRLFALAWESHGHAYGIGIEINQWLAKGASVVVNGSREYLGEAGRRFPELLAVRIEVPTEVLRSRLLARGREDAASVEQRLERHRRMQAVPQQTTQSACAGHVITNDGPLERAGDLLVALVRQHAGQPLCA</sequence>
<geneLocation type="plasmid" evidence="8 10">
    <name>RPME01</name>
</geneLocation>
<evidence type="ECO:0000256" key="6">
    <source>
        <dbReference type="HAMAP-Rule" id="MF_00836"/>
    </source>
</evidence>
<evidence type="ECO:0000256" key="5">
    <source>
        <dbReference type="ARBA" id="ARBA00022840"/>
    </source>
</evidence>
<dbReference type="Pfam" id="PF13238">
    <property type="entry name" value="AAA_18"/>
    <property type="match status" value="1"/>
</dbReference>
<dbReference type="eggNOG" id="COG3709">
    <property type="taxonomic scope" value="Bacteria"/>
</dbReference>
<evidence type="ECO:0000256" key="1">
    <source>
        <dbReference type="ARBA" id="ARBA00000373"/>
    </source>
</evidence>
<dbReference type="GO" id="GO:0006015">
    <property type="term" value="P:5-phosphoribose 1-diphosphate biosynthetic process"/>
    <property type="evidence" value="ECO:0007669"/>
    <property type="project" value="UniProtKB-UniRule"/>
</dbReference>
<dbReference type="UniPathway" id="UPA00087">
    <property type="reaction ID" value="UER00175"/>
</dbReference>
<dbReference type="PANTHER" id="PTHR23117">
    <property type="entry name" value="GUANYLATE KINASE-RELATED"/>
    <property type="match status" value="1"/>
</dbReference>
<dbReference type="InterPro" id="IPR027417">
    <property type="entry name" value="P-loop_NTPase"/>
</dbReference>
<feature type="domain" description="Guanylate kinase/L-type calcium channel beta subunit" evidence="7">
    <location>
        <begin position="2"/>
        <end position="189"/>
    </location>
</feature>
<dbReference type="AlphaFoldDB" id="A2SNR7"/>
<evidence type="ECO:0000313" key="8">
    <source>
        <dbReference type="EMBL" id="ABM97206.1"/>
    </source>
</evidence>
<dbReference type="Gene3D" id="3.40.50.300">
    <property type="entry name" value="P-loop containing nucleotide triphosphate hydrolases"/>
    <property type="match status" value="1"/>
</dbReference>
<dbReference type="GO" id="GO:0033863">
    <property type="term" value="F:ribose 1,5-bisphosphate phosphokinase activity"/>
    <property type="evidence" value="ECO:0007669"/>
    <property type="project" value="UniProtKB-UniRule"/>
</dbReference>
<dbReference type="HAMAP" id="MF_00836">
    <property type="entry name" value="PhnN"/>
    <property type="match status" value="1"/>
</dbReference>
<evidence type="ECO:0000313" key="9">
    <source>
        <dbReference type="EMBL" id="ABM97240.1"/>
    </source>
</evidence>
<reference evidence="8" key="2">
    <citation type="submission" date="2007-01" db="EMBL/GenBank/DDBJ databases">
        <authorList>
            <person name="Copeland A."/>
            <person name="Lucas S."/>
            <person name="Lapidus A."/>
            <person name="Barry K."/>
            <person name="Detter J.C."/>
            <person name="Glavina del Rio T."/>
            <person name="Hammon N."/>
            <person name="Dalin E."/>
            <person name="Tice H."/>
            <person name="Pitluck S."/>
            <person name="Chain P."/>
            <person name="Malfatti S."/>
            <person name="Shin M."/>
            <person name="Vergez L."/>
            <person name="Schmutz J."/>
            <person name="Larimer F."/>
            <person name="Land M."/>
            <person name="Hauser L."/>
            <person name="Richardson P."/>
        </authorList>
    </citation>
    <scope>NUCLEOTIDE SEQUENCE</scope>
    <source>
        <strain evidence="8">PM1</strain>
        <plasmid evidence="8">RPME01</plasmid>
    </source>
</reference>
<dbReference type="SMART" id="SM00072">
    <property type="entry name" value="GuKc"/>
    <property type="match status" value="1"/>
</dbReference>
<dbReference type="GO" id="GO:0019634">
    <property type="term" value="P:organic phosphonate metabolic process"/>
    <property type="evidence" value="ECO:0007669"/>
    <property type="project" value="UniProtKB-UniRule"/>
</dbReference>
<organism evidence="8 10">
    <name type="scientific">Methylibium petroleiphilum (strain ATCC BAA-1232 / LMG 22953 / PM1)</name>
    <dbReference type="NCBI Taxonomy" id="420662"/>
    <lineage>
        <taxon>Bacteria</taxon>
        <taxon>Pseudomonadati</taxon>
        <taxon>Pseudomonadota</taxon>
        <taxon>Betaproteobacteria</taxon>
        <taxon>Burkholderiales</taxon>
        <taxon>Sphaerotilaceae</taxon>
        <taxon>Methylibium</taxon>
    </lineage>
</organism>
<proteinExistence type="inferred from homology"/>
<dbReference type="GO" id="GO:0005524">
    <property type="term" value="F:ATP binding"/>
    <property type="evidence" value="ECO:0007669"/>
    <property type="project" value="UniProtKB-KW"/>
</dbReference>
<dbReference type="InterPro" id="IPR008145">
    <property type="entry name" value="GK/Ca_channel_bsu"/>
</dbReference>
<comment type="function">
    <text evidence="6">Catalyzes the phosphorylation of ribose 1,5-bisphosphate to 5-phospho-D-ribosyl alpha-1-diphosphate (PRPP).</text>
</comment>
<evidence type="ECO:0000256" key="2">
    <source>
        <dbReference type="ARBA" id="ARBA00005069"/>
    </source>
</evidence>
<dbReference type="NCBIfam" id="TIGR02322">
    <property type="entry name" value="phosphon_PhnN"/>
    <property type="match status" value="1"/>
</dbReference>
<evidence type="ECO:0000256" key="3">
    <source>
        <dbReference type="ARBA" id="ARBA00022679"/>
    </source>
</evidence>
<name>A2SNR7_METPP</name>
<gene>
    <name evidence="8" type="primary">htxM</name>
    <name evidence="6" type="synonym">phnN</name>
    <name evidence="8" type="ordered locus">Mpe_B0431</name>
    <name evidence="9" type="ordered locus">Mpe_B0648</name>
</gene>
<comment type="catalytic activity">
    <reaction evidence="1 6">
        <text>alpha-D-ribose 1,5-bisphosphate + ATP = 5-phospho-alpha-D-ribose 1-diphosphate + ADP</text>
        <dbReference type="Rhea" id="RHEA:20109"/>
        <dbReference type="ChEBI" id="CHEBI:30616"/>
        <dbReference type="ChEBI" id="CHEBI:58017"/>
        <dbReference type="ChEBI" id="CHEBI:68688"/>
        <dbReference type="ChEBI" id="CHEBI:456216"/>
        <dbReference type="EC" id="2.7.4.23"/>
    </reaction>
</comment>
<dbReference type="SUPFAM" id="SSF52540">
    <property type="entry name" value="P-loop containing nucleoside triphosphate hydrolases"/>
    <property type="match status" value="1"/>
</dbReference>
<feature type="binding site" evidence="6">
    <location>
        <begin position="10"/>
        <end position="17"/>
    </location>
    <ligand>
        <name>ATP</name>
        <dbReference type="ChEBI" id="CHEBI:30616"/>
    </ligand>
</feature>
<dbReference type="KEGG" id="mpt:Mpe_B0431"/>
<evidence type="ECO:0000256" key="4">
    <source>
        <dbReference type="ARBA" id="ARBA00022741"/>
    </source>
</evidence>
<dbReference type="HOGENOM" id="CLU_102477_0_0_4"/>
<keyword evidence="10" id="KW-1185">Reference proteome</keyword>